<protein>
    <recommendedName>
        <fullName evidence="3">DUF3224 domain-containing protein</fullName>
    </recommendedName>
</protein>
<evidence type="ECO:0000313" key="1">
    <source>
        <dbReference type="EMBL" id="GAA4849290.1"/>
    </source>
</evidence>
<comment type="caution">
    <text evidence="1">The sequence shown here is derived from an EMBL/GenBank/DDBJ whole genome shotgun (WGS) entry which is preliminary data.</text>
</comment>
<evidence type="ECO:0008006" key="3">
    <source>
        <dbReference type="Google" id="ProtNLM"/>
    </source>
</evidence>
<proteinExistence type="predicted"/>
<gene>
    <name evidence="1" type="ORF">GCM10023235_27720</name>
</gene>
<dbReference type="RefSeq" id="WP_345697129.1">
    <property type="nucleotide sequence ID" value="NZ_BAABIS010000001.1"/>
</dbReference>
<dbReference type="Proteomes" id="UP001501752">
    <property type="component" value="Unassembled WGS sequence"/>
</dbReference>
<accession>A0ABP9DKB4</accession>
<evidence type="ECO:0000313" key="2">
    <source>
        <dbReference type="Proteomes" id="UP001501752"/>
    </source>
</evidence>
<sequence length="135" mass="13940">MLGDLIAEERGQVTGQRVVPGDHGLSPTVETSFTGSGTLLGVTVNDLGSYSARMRADGTLKGDAQGVLMSPSGAHATWRGHGVGTSTDSGGTSFRGAIVYESDSPEFADLRGVAGVFEFEVGADGKAHGKLWAWK</sequence>
<organism evidence="1 2">
    <name type="scientific">Kitasatospora terrestris</name>
    <dbReference type="NCBI Taxonomy" id="258051"/>
    <lineage>
        <taxon>Bacteria</taxon>
        <taxon>Bacillati</taxon>
        <taxon>Actinomycetota</taxon>
        <taxon>Actinomycetes</taxon>
        <taxon>Kitasatosporales</taxon>
        <taxon>Streptomycetaceae</taxon>
        <taxon>Kitasatospora</taxon>
    </lineage>
</organism>
<keyword evidence="2" id="KW-1185">Reference proteome</keyword>
<name>A0ABP9DKB4_9ACTN</name>
<dbReference type="EMBL" id="BAABIS010000001">
    <property type="protein sequence ID" value="GAA4849290.1"/>
    <property type="molecule type" value="Genomic_DNA"/>
</dbReference>
<reference evidence="2" key="1">
    <citation type="journal article" date="2019" name="Int. J. Syst. Evol. Microbiol.">
        <title>The Global Catalogue of Microorganisms (GCM) 10K type strain sequencing project: providing services to taxonomists for standard genome sequencing and annotation.</title>
        <authorList>
            <consortium name="The Broad Institute Genomics Platform"/>
            <consortium name="The Broad Institute Genome Sequencing Center for Infectious Disease"/>
            <person name="Wu L."/>
            <person name="Ma J."/>
        </authorList>
    </citation>
    <scope>NUCLEOTIDE SEQUENCE [LARGE SCALE GENOMIC DNA]</scope>
    <source>
        <strain evidence="2">JCM 13006</strain>
    </source>
</reference>